<reference evidence="2" key="1">
    <citation type="submission" date="2006-04" db="EMBL/GenBank/DDBJ databases">
        <title>Comparative Sequence and Genetic Analyses of the Asparagus, Onion, and Rice Genomes Reveal Similar Structures, But No Microsynteny.</title>
        <authorList>
            <person name="Jernej J."/>
            <person name="Suzuki G."/>
            <person name="McCallum J."/>
            <person name="Cheung F."/>
            <person name="Arbogast T."/>
            <person name="Tallon L.J."/>
            <person name="Smith S."/>
            <person name="Utterback T."/>
            <person name="Havey M.J."/>
            <person name="Town C.D."/>
        </authorList>
    </citation>
    <scope>NUCLEOTIDE SEQUENCE</scope>
</reference>
<protein>
    <submittedName>
        <fullName evidence="2">Uncharacterized protein</fullName>
    </submittedName>
</protein>
<evidence type="ECO:0000313" key="2">
    <source>
        <dbReference type="EMBL" id="ABB55306.1"/>
    </source>
</evidence>
<feature type="region of interest" description="Disordered" evidence="1">
    <location>
        <begin position="1"/>
        <end position="65"/>
    </location>
</feature>
<feature type="compositionally biased region" description="Polar residues" evidence="1">
    <location>
        <begin position="1"/>
        <end position="10"/>
    </location>
</feature>
<feature type="region of interest" description="Disordered" evidence="1">
    <location>
        <begin position="192"/>
        <end position="225"/>
    </location>
</feature>
<proteinExistence type="predicted"/>
<evidence type="ECO:0000256" key="1">
    <source>
        <dbReference type="SAM" id="MobiDB-lite"/>
    </source>
</evidence>
<feature type="compositionally biased region" description="Pro residues" evidence="1">
    <location>
        <begin position="22"/>
        <end position="36"/>
    </location>
</feature>
<accession>Q2XNW6</accession>
<feature type="compositionally biased region" description="Polar residues" evidence="1">
    <location>
        <begin position="192"/>
        <end position="212"/>
    </location>
</feature>
<sequence>MTRVKLNSSALDWKLRRRPDDTSPPPLSATPPPPHNPEGFEAASKEAATVYMSQQEEQSEPDPHMLSAEDNITLTQHLMGHNRRGRYPLHGVGASPGVSMRSSTASSTAFTSMRAAPPRFQAMPFVARISAYLLDKIDSELHIQVTNEMTRVALTANSMDDLLGYVMQYLSGAIPHGAYGGVIRIISSLGDNSGAGQSSTQSGDIGGSSTRSRNQDRDTADDDDR</sequence>
<name>Q2XNW6_ASPOF</name>
<gene>
    <name evidence="2" type="ORF">12.t00011</name>
</gene>
<organism evidence="2">
    <name type="scientific">Asparagus officinalis</name>
    <name type="common">Garden asparagus</name>
    <dbReference type="NCBI Taxonomy" id="4686"/>
    <lineage>
        <taxon>Eukaryota</taxon>
        <taxon>Viridiplantae</taxon>
        <taxon>Streptophyta</taxon>
        <taxon>Embryophyta</taxon>
        <taxon>Tracheophyta</taxon>
        <taxon>Spermatophyta</taxon>
        <taxon>Magnoliopsida</taxon>
        <taxon>Liliopsida</taxon>
        <taxon>Asparagales</taxon>
        <taxon>Asparagaceae</taxon>
        <taxon>Asparagoideae</taxon>
        <taxon>Asparagus</taxon>
    </lineage>
</organism>
<dbReference type="AlphaFoldDB" id="Q2XNW6"/>
<dbReference type="EMBL" id="AC183409">
    <property type="protein sequence ID" value="ABB55306.1"/>
    <property type="molecule type" value="Genomic_DNA"/>
</dbReference>